<dbReference type="EC" id="2.4.1.15" evidence="4 9"/>
<comment type="caution">
    <text evidence="10">The sequence shown here is derived from an EMBL/GenBank/DDBJ whole genome shotgun (WGS) entry which is preliminary data.</text>
</comment>
<evidence type="ECO:0000313" key="10">
    <source>
        <dbReference type="EMBL" id="OWJ66146.1"/>
    </source>
</evidence>
<evidence type="ECO:0000256" key="8">
    <source>
        <dbReference type="ARBA" id="ARBA00048039"/>
    </source>
</evidence>
<dbReference type="UniPathway" id="UPA00299"/>
<evidence type="ECO:0000256" key="2">
    <source>
        <dbReference type="ARBA" id="ARBA00008799"/>
    </source>
</evidence>
<dbReference type="CDD" id="cd03788">
    <property type="entry name" value="GT20_TPS"/>
    <property type="match status" value="1"/>
</dbReference>
<keyword evidence="11" id="KW-1185">Reference proteome</keyword>
<evidence type="ECO:0000256" key="9">
    <source>
        <dbReference type="RuleBase" id="RU362045"/>
    </source>
</evidence>
<comment type="catalytic activity">
    <reaction evidence="8 9">
        <text>D-glucose 6-phosphate + UDP-alpha-D-glucose = alpha,alpha-trehalose 6-phosphate + UDP + H(+)</text>
        <dbReference type="Rhea" id="RHEA:18889"/>
        <dbReference type="ChEBI" id="CHEBI:15378"/>
        <dbReference type="ChEBI" id="CHEBI:58223"/>
        <dbReference type="ChEBI" id="CHEBI:58429"/>
        <dbReference type="ChEBI" id="CHEBI:58885"/>
        <dbReference type="ChEBI" id="CHEBI:61548"/>
        <dbReference type="EC" id="2.4.1.15"/>
    </reaction>
</comment>
<reference evidence="11" key="1">
    <citation type="submission" date="2017-05" db="EMBL/GenBank/DDBJ databases">
        <authorList>
            <person name="Macchi M."/>
            <person name="Festa S."/>
            <person name="Coppotelli B.M."/>
            <person name="Morelli I.S."/>
        </authorList>
    </citation>
    <scope>NUCLEOTIDE SEQUENCE [LARGE SCALE GENOMIC DNA]</scope>
    <source>
        <strain evidence="11">I</strain>
    </source>
</reference>
<dbReference type="AlphaFoldDB" id="A0A211ZLU8"/>
<evidence type="ECO:0000313" key="11">
    <source>
        <dbReference type="Proteomes" id="UP000196655"/>
    </source>
</evidence>
<dbReference type="InterPro" id="IPR001830">
    <property type="entry name" value="Glyco_trans_20"/>
</dbReference>
<comment type="similarity">
    <text evidence="2 9">Belongs to the glycosyltransferase 20 family.</text>
</comment>
<dbReference type="Pfam" id="PF00982">
    <property type="entry name" value="Glyco_transf_20"/>
    <property type="match status" value="1"/>
</dbReference>
<sequence length="456" mass="51221">MGRLIVVSNRIAPVEEGKAPQGGLAVAVLAALKETGGIWLGWSGRLAEDASPQPKLKRAGPLTYAMLDLTPQDFDLYYNGHANSVLWPVFHYRTQLVHYTRAAEDGYRRVNALFADALLPLLQPGDRIWVHDYQLIPLGRALRERGVEAPIGFFLHTPFPTPEVLRTLPTHRDLLRDLAAYDVVGLHTTRDRDALLSAWHRTWRETTDGRVEVDGRRIVVEAFPISIETEEIAADAPGAWNMRSAHRLRDSLVGRDLIIGVDRLDYSKGLPRRFEAFRTLLERWPDRRGRVSYMQIAPPTRSDVAEYQEIRHQLESLAGAVNGEFADIDWVPLRYLNKSVPRKTLLGFYRSARVGLVTPMRDGMNLVAKEYVAAQDPEAPGVLVLSEFAGAAEELEAALIVNPFDVEGVAEALERALTMPVEERRERHAALMRVLRGNDIGHWRRRFMAALEGAAA</sequence>
<dbReference type="NCBIfam" id="TIGR02400">
    <property type="entry name" value="trehalose_OtsA"/>
    <property type="match status" value="1"/>
</dbReference>
<dbReference type="SUPFAM" id="SSF53756">
    <property type="entry name" value="UDP-Glycosyltransferase/glycogen phosphorylase"/>
    <property type="match status" value="1"/>
</dbReference>
<dbReference type="GO" id="GO:0003825">
    <property type="term" value="F:alpha,alpha-trehalose-phosphate synthase (UDP-forming) activity"/>
    <property type="evidence" value="ECO:0007669"/>
    <property type="project" value="UniProtKB-UniRule"/>
</dbReference>
<dbReference type="GO" id="GO:0005992">
    <property type="term" value="P:trehalose biosynthetic process"/>
    <property type="evidence" value="ECO:0007669"/>
    <property type="project" value="UniProtKB-UniRule"/>
</dbReference>
<evidence type="ECO:0000256" key="3">
    <source>
        <dbReference type="ARBA" id="ARBA00011881"/>
    </source>
</evidence>
<comment type="subunit">
    <text evidence="3 9">Homotetramer.</text>
</comment>
<dbReference type="RefSeq" id="WP_088152074.1">
    <property type="nucleotide sequence ID" value="NZ_NHON01000028.1"/>
</dbReference>
<dbReference type="PANTHER" id="PTHR10788:SF106">
    <property type="entry name" value="BCDNA.GH08860"/>
    <property type="match status" value="1"/>
</dbReference>
<accession>A0A211ZLU8</accession>
<proteinExistence type="inferred from homology"/>
<evidence type="ECO:0000256" key="6">
    <source>
        <dbReference type="ARBA" id="ARBA00022676"/>
    </source>
</evidence>
<dbReference type="PANTHER" id="PTHR10788">
    <property type="entry name" value="TREHALOSE-6-PHOSPHATE SYNTHASE"/>
    <property type="match status" value="1"/>
</dbReference>
<name>A0A211ZLU8_9PROT</name>
<evidence type="ECO:0000256" key="4">
    <source>
        <dbReference type="ARBA" id="ARBA00012538"/>
    </source>
</evidence>
<keyword evidence="7 9" id="KW-0808">Transferase</keyword>
<dbReference type="OrthoDB" id="9815690at2"/>
<evidence type="ECO:0000256" key="7">
    <source>
        <dbReference type="ARBA" id="ARBA00022679"/>
    </source>
</evidence>
<dbReference type="EMBL" id="NHON01000028">
    <property type="protein sequence ID" value="OWJ66146.1"/>
    <property type="molecule type" value="Genomic_DNA"/>
</dbReference>
<protein>
    <recommendedName>
        <fullName evidence="5 9">Trehalose-6-phosphate synthase</fullName>
        <ecNumber evidence="4 9">2.4.1.15</ecNumber>
    </recommendedName>
    <alternativeName>
        <fullName evidence="9">Osmoregulatory trehalose synthesis protein A</fullName>
    </alternativeName>
    <alternativeName>
        <fullName evidence="9">UDP-glucose-glucosephosphate glucosyltransferase</fullName>
    </alternativeName>
</protein>
<comment type="pathway">
    <text evidence="1 9">Glycan biosynthesis; trehalose biosynthesis.</text>
</comment>
<organism evidence="10 11">
    <name type="scientific">Inquilinus limosus</name>
    <dbReference type="NCBI Taxonomy" id="171674"/>
    <lineage>
        <taxon>Bacteria</taxon>
        <taxon>Pseudomonadati</taxon>
        <taxon>Pseudomonadota</taxon>
        <taxon>Alphaproteobacteria</taxon>
        <taxon>Rhodospirillales</taxon>
        <taxon>Rhodospirillaceae</taxon>
        <taxon>Inquilinus</taxon>
    </lineage>
</organism>
<dbReference type="FunFam" id="3.40.50.2000:FF:000024">
    <property type="entry name" value="Trehalose-6-phosphate synthase"/>
    <property type="match status" value="1"/>
</dbReference>
<dbReference type="Proteomes" id="UP000196655">
    <property type="component" value="Unassembled WGS sequence"/>
</dbReference>
<dbReference type="Gene3D" id="3.40.50.2000">
    <property type="entry name" value="Glycogen Phosphorylase B"/>
    <property type="match status" value="2"/>
</dbReference>
<keyword evidence="6 9" id="KW-0328">Glycosyltransferase</keyword>
<dbReference type="InterPro" id="IPR012766">
    <property type="entry name" value="Trehalose_OtsA"/>
</dbReference>
<dbReference type="STRING" id="1122125.GCA_000423185_06001"/>
<evidence type="ECO:0000256" key="1">
    <source>
        <dbReference type="ARBA" id="ARBA00005199"/>
    </source>
</evidence>
<comment type="function">
    <text evidence="9">Probably involved in the osmoprotection via the biosynthesis of trehalose. Catalyzes the transfer of glucose from UDP-alpha-D-glucose (UDP-Glc) to D-glucose 6-phosphate (Glc-6-P) to form trehalose-6-phosphate. Acts with retention of the anomeric configuration of the UDP-sugar donor.</text>
</comment>
<evidence type="ECO:0000256" key="5">
    <source>
        <dbReference type="ARBA" id="ARBA00018539"/>
    </source>
</evidence>
<gene>
    <name evidence="10" type="ORF">BWR60_16270</name>
</gene>